<feature type="compositionally biased region" description="Polar residues" evidence="2">
    <location>
        <begin position="61"/>
        <end position="80"/>
    </location>
</feature>
<organism evidence="3 4">
    <name type="scientific">Chlamydomonas eustigma</name>
    <dbReference type="NCBI Taxonomy" id="1157962"/>
    <lineage>
        <taxon>Eukaryota</taxon>
        <taxon>Viridiplantae</taxon>
        <taxon>Chlorophyta</taxon>
        <taxon>core chlorophytes</taxon>
        <taxon>Chlorophyceae</taxon>
        <taxon>CS clade</taxon>
        <taxon>Chlamydomonadales</taxon>
        <taxon>Chlamydomonadaceae</taxon>
        <taxon>Chlamydomonas</taxon>
    </lineage>
</organism>
<reference evidence="3 4" key="1">
    <citation type="submission" date="2017-08" db="EMBL/GenBank/DDBJ databases">
        <title>Acidophilic green algal genome provides insights into adaptation to an acidic environment.</title>
        <authorList>
            <person name="Hirooka S."/>
            <person name="Hirose Y."/>
            <person name="Kanesaki Y."/>
            <person name="Higuchi S."/>
            <person name="Fujiwara T."/>
            <person name="Onuma R."/>
            <person name="Era A."/>
            <person name="Ohbayashi R."/>
            <person name="Uzuka A."/>
            <person name="Nozaki H."/>
            <person name="Yoshikawa H."/>
            <person name="Miyagishima S.Y."/>
        </authorList>
    </citation>
    <scope>NUCLEOTIDE SEQUENCE [LARGE SCALE GENOMIC DNA]</scope>
    <source>
        <strain evidence="3 4">NIES-2499</strain>
    </source>
</reference>
<sequence length="317" mass="35021">MLLVASKMSVNRQRSAIRQFINRVQISKNMQQGAIVGAGLTLGITVVSRFVGRLLRRRNGAQQAEVQHSADDTSTVSTPKQKIAGKCEEVDLKAFGSPTMLDIDRDVNGAAVDQRRNRGTMNSDAQAALLTQNQKVKVPGQLKHQLQLIQEAQEENARLKGFMEKYMATSEKVKNLEQENSELKDVMNRLEAQLNEIKSRSIINSGEELRNFKESITFPVIARSVCSDADFGFKDNMSVDGSASVIDVGHRKKIGALTQLFTWANATRLNANNVLPHTLTPSQPSTPRRTQQKALEPISQTDVVQMLEAFSGNGLAF</sequence>
<feature type="region of interest" description="Disordered" evidence="2">
    <location>
        <begin position="274"/>
        <end position="294"/>
    </location>
</feature>
<dbReference type="EMBL" id="BEGY01000048">
    <property type="protein sequence ID" value="GAX80049.1"/>
    <property type="molecule type" value="Genomic_DNA"/>
</dbReference>
<dbReference type="AlphaFoldDB" id="A0A250XAY8"/>
<accession>A0A250XAY8</accession>
<comment type="caution">
    <text evidence="3">The sequence shown here is derived from an EMBL/GenBank/DDBJ whole genome shotgun (WGS) entry which is preliminary data.</text>
</comment>
<feature type="coiled-coil region" evidence="1">
    <location>
        <begin position="149"/>
        <end position="200"/>
    </location>
</feature>
<gene>
    <name evidence="3" type="ORF">CEUSTIGMA_g7488.t1</name>
</gene>
<proteinExistence type="predicted"/>
<keyword evidence="1" id="KW-0175">Coiled coil</keyword>
<keyword evidence="4" id="KW-1185">Reference proteome</keyword>
<evidence type="ECO:0000313" key="3">
    <source>
        <dbReference type="EMBL" id="GAX80049.1"/>
    </source>
</evidence>
<evidence type="ECO:0000313" key="4">
    <source>
        <dbReference type="Proteomes" id="UP000232323"/>
    </source>
</evidence>
<evidence type="ECO:0000256" key="2">
    <source>
        <dbReference type="SAM" id="MobiDB-lite"/>
    </source>
</evidence>
<name>A0A250XAY8_9CHLO</name>
<dbReference type="Proteomes" id="UP000232323">
    <property type="component" value="Unassembled WGS sequence"/>
</dbReference>
<feature type="region of interest" description="Disordered" evidence="2">
    <location>
        <begin position="61"/>
        <end position="81"/>
    </location>
</feature>
<protein>
    <submittedName>
        <fullName evidence="3">Uncharacterized protein</fullName>
    </submittedName>
</protein>
<evidence type="ECO:0000256" key="1">
    <source>
        <dbReference type="SAM" id="Coils"/>
    </source>
</evidence>
<dbReference type="OrthoDB" id="10637151at2759"/>